<dbReference type="PRINTS" id="PR00081">
    <property type="entry name" value="GDHRDH"/>
</dbReference>
<dbReference type="Proteomes" id="UP000027986">
    <property type="component" value="Chromosome"/>
</dbReference>
<sequence length="253" mass="26280">MTAQASRFTGKVAIVTGASRGIGLAIAQRFVDEGANVIITARGQETLDAAVAQLGDAAAAVAGKAQDKAHQDEVVRTAMERWGRIDVLVNNTGINPVYGGLMDLDDDAARKIADVNLLATLSWTRAVWNAWMKDNGGSVVNLASIAGLRAAPGIAFYGVTKAGVIHMTEELAAELGPKVRVNAVAPAVVKTDFAKALYEGREESVAKPYPLKRLGAPEDIAGPVAFLASDDAAWMTGQTLVVDGGITVTGGLV</sequence>
<dbReference type="InterPro" id="IPR036291">
    <property type="entry name" value="NAD(P)-bd_dom_sf"/>
</dbReference>
<evidence type="ECO:0000313" key="4">
    <source>
        <dbReference type="Proteomes" id="UP000027986"/>
    </source>
</evidence>
<dbReference type="NCBIfam" id="NF005559">
    <property type="entry name" value="PRK07231.1"/>
    <property type="match status" value="1"/>
</dbReference>
<dbReference type="AlphaFoldDB" id="A0A075JD30"/>
<dbReference type="Gene3D" id="3.40.50.720">
    <property type="entry name" value="NAD(P)-binding Rossmann-like Domain"/>
    <property type="match status" value="1"/>
</dbReference>
<dbReference type="OrthoDB" id="517007at2"/>
<dbReference type="SUPFAM" id="SSF51735">
    <property type="entry name" value="NAD(P)-binding Rossmann-fold domains"/>
    <property type="match status" value="1"/>
</dbReference>
<dbReference type="GeneID" id="41840287"/>
<dbReference type="PANTHER" id="PTHR43943:SF2">
    <property type="entry name" value="DEHYDROGENASE_REDUCTASE 4"/>
    <property type="match status" value="1"/>
</dbReference>
<evidence type="ECO:0000256" key="1">
    <source>
        <dbReference type="ARBA" id="ARBA00006484"/>
    </source>
</evidence>
<dbReference type="InterPro" id="IPR002347">
    <property type="entry name" value="SDR_fam"/>
</dbReference>
<dbReference type="FunFam" id="3.40.50.720:FF:000084">
    <property type="entry name" value="Short-chain dehydrogenase reductase"/>
    <property type="match status" value="1"/>
</dbReference>
<dbReference type="EMBL" id="CP008889">
    <property type="protein sequence ID" value="AIF40176.1"/>
    <property type="molecule type" value="Genomic_DNA"/>
</dbReference>
<protein>
    <submittedName>
        <fullName evidence="3">3-ketoacyl-ACP reductase</fullName>
    </submittedName>
</protein>
<organism evidence="3 4">
    <name type="scientific">Dermacoccus nishinomiyaensis</name>
    <dbReference type="NCBI Taxonomy" id="1274"/>
    <lineage>
        <taxon>Bacteria</taxon>
        <taxon>Bacillati</taxon>
        <taxon>Actinomycetota</taxon>
        <taxon>Actinomycetes</taxon>
        <taxon>Micrococcales</taxon>
        <taxon>Dermacoccaceae</taxon>
        <taxon>Dermacoccus</taxon>
    </lineage>
</organism>
<gene>
    <name evidence="3" type="ORF">HX89_03540</name>
</gene>
<dbReference type="PANTHER" id="PTHR43943">
    <property type="entry name" value="DEHYDROGENASE/REDUCTASE (SDR FAMILY) MEMBER 4"/>
    <property type="match status" value="1"/>
</dbReference>
<comment type="similarity">
    <text evidence="1">Belongs to the short-chain dehydrogenases/reductases (SDR) family.</text>
</comment>
<keyword evidence="4" id="KW-1185">Reference proteome</keyword>
<accession>A0A075JD30</accession>
<dbReference type="PROSITE" id="PS00061">
    <property type="entry name" value="ADH_SHORT"/>
    <property type="match status" value="1"/>
</dbReference>
<dbReference type="InterPro" id="IPR020904">
    <property type="entry name" value="Sc_DH/Rdtase_CS"/>
</dbReference>
<dbReference type="HOGENOM" id="CLU_010194_1_1_11"/>
<keyword evidence="2" id="KW-0560">Oxidoreductase</keyword>
<dbReference type="PRINTS" id="PR00080">
    <property type="entry name" value="SDRFAMILY"/>
</dbReference>
<proteinExistence type="inferred from homology"/>
<dbReference type="eggNOG" id="COG1028">
    <property type="taxonomic scope" value="Bacteria"/>
</dbReference>
<reference evidence="3 4" key="1">
    <citation type="submission" date="2014-07" db="EMBL/GenBank/DDBJ databases">
        <title>Genome Sequencing of Dermacoccus nishinomiyaensis.</title>
        <authorList>
            <person name="Hong K.W."/>
            <person name="Chan K.G."/>
        </authorList>
    </citation>
    <scope>NUCLEOTIDE SEQUENCE [LARGE SCALE GENOMIC DNA]</scope>
    <source>
        <strain evidence="3 4">M25</strain>
    </source>
</reference>
<dbReference type="KEGG" id="dni:HX89_03540"/>
<dbReference type="RefSeq" id="WP_038567025.1">
    <property type="nucleotide sequence ID" value="NZ_CP008889.1"/>
</dbReference>
<dbReference type="Pfam" id="PF13561">
    <property type="entry name" value="adh_short_C2"/>
    <property type="match status" value="1"/>
</dbReference>
<evidence type="ECO:0000313" key="3">
    <source>
        <dbReference type="EMBL" id="AIF40176.1"/>
    </source>
</evidence>
<name>A0A075JD30_9MICO</name>
<evidence type="ECO:0000256" key="2">
    <source>
        <dbReference type="ARBA" id="ARBA00023002"/>
    </source>
</evidence>
<dbReference type="GO" id="GO:0016491">
    <property type="term" value="F:oxidoreductase activity"/>
    <property type="evidence" value="ECO:0007669"/>
    <property type="project" value="UniProtKB-KW"/>
</dbReference>
<dbReference type="CDD" id="cd05233">
    <property type="entry name" value="SDR_c"/>
    <property type="match status" value="1"/>
</dbReference>